<sequence length="102" mass="11269">MNNRCRPVASQQSHTGYTPCVDLGAGPFCSPHRPKPAADPGRAEVRGRDGKRPTPWRNSAPYTPNRYISITAGEYVNDRWDRYAFGVVGEVLEINVPQPEGS</sequence>
<dbReference type="PIR" id="T45342">
    <property type="entry name" value="T45342"/>
</dbReference>
<gene>
    <name evidence="2" type="primary">MLCB57.26c</name>
</gene>
<accession>O33055</accession>
<evidence type="ECO:0000256" key="1">
    <source>
        <dbReference type="SAM" id="MobiDB-lite"/>
    </source>
</evidence>
<feature type="region of interest" description="Disordered" evidence="1">
    <location>
        <begin position="29"/>
        <end position="63"/>
    </location>
</feature>
<evidence type="ECO:0000313" key="2">
    <source>
        <dbReference type="EMBL" id="CAB16666.1"/>
    </source>
</evidence>
<dbReference type="EMBL" id="Z99494">
    <property type="protein sequence ID" value="CAB16666.1"/>
    <property type="molecule type" value="Genomic_DNA"/>
</dbReference>
<organism evidence="2">
    <name type="scientific">Mycobacterium leprae</name>
    <dbReference type="NCBI Taxonomy" id="1769"/>
    <lineage>
        <taxon>Bacteria</taxon>
        <taxon>Bacillati</taxon>
        <taxon>Actinomycetota</taxon>
        <taxon>Actinomycetes</taxon>
        <taxon>Mycobacteriales</taxon>
        <taxon>Mycobacteriaceae</taxon>
        <taxon>Mycobacterium</taxon>
    </lineage>
</organism>
<name>O33055_MYCLR</name>
<dbReference type="AlphaFoldDB" id="O33055"/>
<proteinExistence type="predicted"/>
<reference evidence="2" key="3">
    <citation type="submission" date="1997-09" db="EMBL/GenBank/DDBJ databases">
        <authorList>
            <person name="Parkhill J."/>
            <person name="Barrell B.G."/>
            <person name="Rajandream M.A."/>
        </authorList>
    </citation>
    <scope>NUCLEOTIDE SEQUENCE</scope>
</reference>
<feature type="compositionally biased region" description="Basic and acidic residues" evidence="1">
    <location>
        <begin position="41"/>
        <end position="52"/>
    </location>
</feature>
<reference evidence="2" key="1">
    <citation type="journal article" date="1993" name="Mol. Microbiol.">
        <title>Use of an ordered cosmid library to deduce the genomic organization of Mycobacterium leprae.</title>
        <authorList>
            <person name="Eiglmeier K."/>
            <person name="Honore N."/>
            <person name="Woods S.A."/>
            <person name="Caudron B."/>
            <person name="Cole S.T."/>
        </authorList>
    </citation>
    <scope>NUCLEOTIDE SEQUENCE</scope>
</reference>
<protein>
    <submittedName>
        <fullName evidence="2">Uncharacterized protein</fullName>
    </submittedName>
</protein>
<reference evidence="2" key="2">
    <citation type="submission" date="1997-09" db="EMBL/GenBank/DDBJ databases">
        <authorList>
            <person name="Badcock K."/>
            <person name="Churcher C.M."/>
        </authorList>
    </citation>
    <scope>NUCLEOTIDE SEQUENCE</scope>
</reference>